<dbReference type="Proteomes" id="UP001208690">
    <property type="component" value="Unassembled WGS sequence"/>
</dbReference>
<accession>A0ABT3BI32</accession>
<evidence type="ECO:0000256" key="3">
    <source>
        <dbReference type="SAM" id="SignalP"/>
    </source>
</evidence>
<name>A0ABT3BI32_9RHOB</name>
<dbReference type="Pfam" id="PF09375">
    <property type="entry name" value="Peptidase_M75"/>
    <property type="match status" value="1"/>
</dbReference>
<evidence type="ECO:0000256" key="2">
    <source>
        <dbReference type="ARBA" id="ARBA00022729"/>
    </source>
</evidence>
<comment type="caution">
    <text evidence="5">The sequence shown here is derived from an EMBL/GenBank/DDBJ whole genome shotgun (WGS) entry which is preliminary data.</text>
</comment>
<gene>
    <name evidence="5" type="ORF">MUB52_15600</name>
</gene>
<feature type="domain" description="Imelysin-like" evidence="4">
    <location>
        <begin position="28"/>
        <end position="302"/>
    </location>
</feature>
<reference evidence="5 6" key="1">
    <citation type="submission" date="2022-04" db="EMBL/GenBank/DDBJ databases">
        <title>Roseobacter sp. WL0113 is a bacterium isolated from neritic sediment.</title>
        <authorList>
            <person name="Wang L."/>
            <person name="He W."/>
            <person name="Zhang D.-F."/>
        </authorList>
    </citation>
    <scope>NUCLEOTIDE SEQUENCE [LARGE SCALE GENOMIC DNA]</scope>
    <source>
        <strain evidence="5 6">WL0113</strain>
    </source>
</reference>
<sequence>MRRLLCAALLALPLPSMAGVGAVVSDHILPAHAGFAAATEELVTASAACQRPQMQAGYHAAFDAWMGVSHIQFGPIEAEGLSLAIAFWPDPKNQTEKALGRLIAAEDPAVNDPAEFAEVSVAAQGLMALESLLYGARDETPYTCALAQAIARHLAQSAARLEAAWRERHAALLMHPGPENDIYTSQTEVQRVLYTALSTGLEFLHDQRLGRPLGTYERPRPTRAEARRSARSLRNITLNLQALQAFATALAGQQDMPKSRAAFAEAIARAESLDDPALHGVADPAARLRAEVLQQGVAAVQRAVAEEIGAGLGVRAGFNALDGD</sequence>
<dbReference type="EMBL" id="JALIEB010000010">
    <property type="protein sequence ID" value="MCV3272858.1"/>
    <property type="molecule type" value="Genomic_DNA"/>
</dbReference>
<keyword evidence="2 3" id="KW-0732">Signal</keyword>
<dbReference type="InterPro" id="IPR038352">
    <property type="entry name" value="Imelysin_sf"/>
</dbReference>
<organism evidence="5 6">
    <name type="scientific">Roseobacter sinensis</name>
    <dbReference type="NCBI Taxonomy" id="2931391"/>
    <lineage>
        <taxon>Bacteria</taxon>
        <taxon>Pseudomonadati</taxon>
        <taxon>Pseudomonadota</taxon>
        <taxon>Alphaproteobacteria</taxon>
        <taxon>Rhodobacterales</taxon>
        <taxon>Roseobacteraceae</taxon>
        <taxon>Roseobacter</taxon>
    </lineage>
</organism>
<evidence type="ECO:0000313" key="5">
    <source>
        <dbReference type="EMBL" id="MCV3272858.1"/>
    </source>
</evidence>
<dbReference type="Gene3D" id="1.20.1420.20">
    <property type="entry name" value="M75 peptidase, HXXE motif"/>
    <property type="match status" value="1"/>
</dbReference>
<protein>
    <submittedName>
        <fullName evidence="5">Imelysin family protein</fullName>
    </submittedName>
</protein>
<keyword evidence="6" id="KW-1185">Reference proteome</keyword>
<dbReference type="CDD" id="cd14659">
    <property type="entry name" value="Imelysin-like_IPPA"/>
    <property type="match status" value="1"/>
</dbReference>
<evidence type="ECO:0000313" key="6">
    <source>
        <dbReference type="Proteomes" id="UP001208690"/>
    </source>
</evidence>
<dbReference type="InterPro" id="IPR034984">
    <property type="entry name" value="Imelysin-like_IPPA"/>
</dbReference>
<evidence type="ECO:0000259" key="4">
    <source>
        <dbReference type="Pfam" id="PF09375"/>
    </source>
</evidence>
<comment type="subcellular location">
    <subcellularLocation>
        <location evidence="1">Cell envelope</location>
    </subcellularLocation>
</comment>
<dbReference type="RefSeq" id="WP_263845174.1">
    <property type="nucleotide sequence ID" value="NZ_JALIEB010000010.1"/>
</dbReference>
<feature type="chain" id="PRO_5046311023" evidence="3">
    <location>
        <begin position="19"/>
        <end position="324"/>
    </location>
</feature>
<feature type="signal peptide" evidence="3">
    <location>
        <begin position="1"/>
        <end position="18"/>
    </location>
</feature>
<dbReference type="InterPro" id="IPR018976">
    <property type="entry name" value="Imelysin-like"/>
</dbReference>
<evidence type="ECO:0000256" key="1">
    <source>
        <dbReference type="ARBA" id="ARBA00004196"/>
    </source>
</evidence>
<proteinExistence type="predicted"/>